<keyword evidence="2" id="KW-0614">Plasmid</keyword>
<keyword evidence="1" id="KW-0472">Membrane</keyword>
<name>A0A1E7G0G7_LACLC</name>
<evidence type="ECO:0000313" key="2">
    <source>
        <dbReference type="EMBL" id="OEU38451.1"/>
    </source>
</evidence>
<comment type="caution">
    <text evidence="2">The sequence shown here is derived from an EMBL/GenBank/DDBJ whole genome shotgun (WGS) entry which is preliminary data.</text>
</comment>
<evidence type="ECO:0000313" key="3">
    <source>
        <dbReference type="Proteomes" id="UP000176236"/>
    </source>
</evidence>
<accession>A0A1E7G0G7</accession>
<proteinExistence type="predicted"/>
<evidence type="ECO:0000256" key="1">
    <source>
        <dbReference type="SAM" id="Phobius"/>
    </source>
</evidence>
<reference evidence="2 3" key="1">
    <citation type="journal article" date="2016" name="Appl. Microbiol. Biotechnol.">
        <title>Adhesion of the genome-sequenced Lactococcus lactis subsp. cremoris IBB477 strain is mediated by specific molecular determinants.</title>
        <authorList>
            <person name="Radziwill-Bienkowska J.M."/>
            <person name="Le D.T."/>
            <person name="Szczesny P."/>
            <person name="Duviau M.P."/>
            <person name="Aleksandrzak-Piekarczyk T."/>
            <person name="Loubiere P."/>
            <person name="Mercier-Bonin M."/>
            <person name="Bardowski J.K."/>
            <person name="Kowalczyk M."/>
        </authorList>
    </citation>
    <scope>NUCLEOTIDE SEQUENCE [LARGE SCALE GENOMIC DNA]</scope>
    <source>
        <strain evidence="2 3">IBB477</strain>
        <plasmid evidence="3">Plasmid pibb477b</plasmid>
    </source>
</reference>
<sequence length="78" mass="8659">MLTEIKKNVILVGLVLVVSLAGLMFIVIEVNSLGTSLAIIALTILIISCIQGLKNLFNKKKEFTIWSNKLDEDLKKDE</sequence>
<geneLocation type="plasmid" evidence="3">
    <name>pibb477b</name>
</geneLocation>
<organism evidence="2 3">
    <name type="scientific">Lactococcus cremoris subsp. cremoris IBB477</name>
    <dbReference type="NCBI Taxonomy" id="1449093"/>
    <lineage>
        <taxon>Bacteria</taxon>
        <taxon>Bacillati</taxon>
        <taxon>Bacillota</taxon>
        <taxon>Bacilli</taxon>
        <taxon>Lactobacillales</taxon>
        <taxon>Streptococcaceae</taxon>
        <taxon>Lactococcus</taxon>
        <taxon>Lactococcus cremoris subsp. cremoris</taxon>
    </lineage>
</organism>
<feature type="transmembrane region" description="Helical" evidence="1">
    <location>
        <begin position="9"/>
        <end position="28"/>
    </location>
</feature>
<keyword evidence="1" id="KW-1133">Transmembrane helix</keyword>
<dbReference type="Proteomes" id="UP000176236">
    <property type="component" value="Plasmid pIBB477b"/>
</dbReference>
<dbReference type="EMBL" id="JMMZ01000038">
    <property type="protein sequence ID" value="OEU38451.1"/>
    <property type="molecule type" value="Genomic_DNA"/>
</dbReference>
<protein>
    <submittedName>
        <fullName evidence="2">Uncharacterized protein</fullName>
    </submittedName>
</protein>
<feature type="transmembrane region" description="Helical" evidence="1">
    <location>
        <begin position="34"/>
        <end position="53"/>
    </location>
</feature>
<keyword evidence="1" id="KW-0812">Transmembrane</keyword>
<dbReference type="AlphaFoldDB" id="A0A1E7G0G7"/>
<gene>
    <name evidence="2" type="ORF">AJ89_14215</name>
</gene>